<keyword evidence="3" id="KW-1185">Reference proteome</keyword>
<dbReference type="Proteomes" id="UP000297982">
    <property type="component" value="Unassembled WGS sequence"/>
</dbReference>
<organism evidence="2 3">
    <name type="scientific">Halobacillus salinus</name>
    <dbReference type="NCBI Taxonomy" id="192814"/>
    <lineage>
        <taxon>Bacteria</taxon>
        <taxon>Bacillati</taxon>
        <taxon>Bacillota</taxon>
        <taxon>Bacilli</taxon>
        <taxon>Bacillales</taxon>
        <taxon>Bacillaceae</taxon>
        <taxon>Halobacillus</taxon>
    </lineage>
</organism>
<dbReference type="STRING" id="192814.GCA_900166575_03294"/>
<dbReference type="RefSeq" id="WP_135328036.1">
    <property type="nucleotide sequence ID" value="NZ_SRJC01000003.1"/>
</dbReference>
<dbReference type="AlphaFoldDB" id="A0A4Z0H0T2"/>
<evidence type="ECO:0000313" key="2">
    <source>
        <dbReference type="EMBL" id="TGB02402.1"/>
    </source>
</evidence>
<sequence>MPVIDTRKPLRLFIEKCKQSRFSSSTRLQKEVLCDPSAHPFSDKSSEEIQEFMMVYGLFHGDQWKRVEKLLKDWEKEEFYKKVNKEFRRLRKEWNGPDVPLYVYPIHQAFMGERENKGGVAFKEGCYLFYDRPEKKEDWRSILAHEYHHVCRLRAQRVDVETVPLMESVVLEGMAEYAVYDQYGEDYTADWVDHHKEEDLKKIWGKHFLPNLKLKGQENHTDYLYGNRRKRLPQWIGYEMGYRIVKSYHEAHPNEKIGTMTKRSAKEIIKGSAFS</sequence>
<evidence type="ECO:0000313" key="3">
    <source>
        <dbReference type="Proteomes" id="UP000297982"/>
    </source>
</evidence>
<dbReference type="InterPro" id="IPR018728">
    <property type="entry name" value="DUF2268"/>
</dbReference>
<dbReference type="Pfam" id="PF10026">
    <property type="entry name" value="DUF2268"/>
    <property type="match status" value="1"/>
</dbReference>
<feature type="domain" description="DUF2268" evidence="1">
    <location>
        <begin position="80"/>
        <end position="270"/>
    </location>
</feature>
<name>A0A4Z0H0T2_9BACI</name>
<protein>
    <recommendedName>
        <fullName evidence="1">DUF2268 domain-containing protein</fullName>
    </recommendedName>
</protein>
<proteinExistence type="predicted"/>
<accession>A0A4Z0H0T2</accession>
<reference evidence="2 3" key="1">
    <citation type="journal article" date="2003" name="Int. J. Syst. Evol. Microbiol.">
        <title>Halobacillus salinus sp. nov., isolated from a salt lake on the coast of the East Sea in Korea.</title>
        <authorList>
            <person name="Yoon J.H."/>
            <person name="Kang K.H."/>
            <person name="Park Y.H."/>
        </authorList>
    </citation>
    <scope>NUCLEOTIDE SEQUENCE [LARGE SCALE GENOMIC DNA]</scope>
    <source>
        <strain evidence="2 3">HSL-3</strain>
    </source>
</reference>
<comment type="caution">
    <text evidence="2">The sequence shown here is derived from an EMBL/GenBank/DDBJ whole genome shotgun (WGS) entry which is preliminary data.</text>
</comment>
<evidence type="ECO:0000259" key="1">
    <source>
        <dbReference type="Pfam" id="PF10026"/>
    </source>
</evidence>
<gene>
    <name evidence="2" type="ORF">E4663_13760</name>
</gene>
<dbReference type="EMBL" id="SRJC01000003">
    <property type="protein sequence ID" value="TGB02402.1"/>
    <property type="molecule type" value="Genomic_DNA"/>
</dbReference>